<gene>
    <name evidence="4" type="primary">8233002</name>
    <name evidence="3" type="ORF">Phum_PHUM507460</name>
</gene>
<dbReference type="InParanoid" id="E0VY26"/>
<dbReference type="EMBL" id="DS235843">
    <property type="protein sequence ID" value="EEB18282.1"/>
    <property type="molecule type" value="Genomic_DNA"/>
</dbReference>
<proteinExistence type="inferred from homology"/>
<evidence type="ECO:0000313" key="3">
    <source>
        <dbReference type="EMBL" id="EEB18282.1"/>
    </source>
</evidence>
<dbReference type="HAMAP" id="MF_00528">
    <property type="entry name" value="Maf"/>
    <property type="match status" value="1"/>
</dbReference>
<organism>
    <name type="scientific">Pediculus humanus subsp. corporis</name>
    <name type="common">Body louse</name>
    <dbReference type="NCBI Taxonomy" id="121224"/>
    <lineage>
        <taxon>Eukaryota</taxon>
        <taxon>Metazoa</taxon>
        <taxon>Ecdysozoa</taxon>
        <taxon>Arthropoda</taxon>
        <taxon>Hexapoda</taxon>
        <taxon>Insecta</taxon>
        <taxon>Pterygota</taxon>
        <taxon>Neoptera</taxon>
        <taxon>Paraneoptera</taxon>
        <taxon>Psocodea</taxon>
        <taxon>Troctomorpha</taxon>
        <taxon>Phthiraptera</taxon>
        <taxon>Anoplura</taxon>
        <taxon>Pediculidae</taxon>
        <taxon>Pediculus</taxon>
    </lineage>
</organism>
<dbReference type="OMA" id="VIGCDSV"/>
<dbReference type="GO" id="GO:0047429">
    <property type="term" value="F:nucleoside triphosphate diphosphatase activity"/>
    <property type="evidence" value="ECO:0007669"/>
    <property type="project" value="InterPro"/>
</dbReference>
<reference evidence="3" key="2">
    <citation type="submission" date="2007-04" db="EMBL/GenBank/DDBJ databases">
        <title>The genome of the human body louse.</title>
        <authorList>
            <consortium name="The Human Body Louse Genome Consortium"/>
            <person name="Kirkness E."/>
            <person name="Walenz B."/>
            <person name="Hass B."/>
            <person name="Bruggner R."/>
            <person name="Strausberg R."/>
        </authorList>
    </citation>
    <scope>NUCLEOTIDE SEQUENCE</scope>
    <source>
        <strain evidence="3">USDA</strain>
    </source>
</reference>
<dbReference type="VEuPathDB" id="VectorBase:PHUM507460"/>
<sequence>MLEPIMNTLKSQRIILASSSPRRKEILKQIGIDFDVIPSNYEENLNPHDFPSPSEFVIATAVNKVEEVNNRLDKLCEKYDILIGVDTIVHMNGKIYGKPKDEEEAYNFLKSFSNNCHSVYSGVCLKTRDKTLVFSEMTKVYFGDLNDDVIEAYVKSGDPMDKAGGYGIQVKGGSFIEKIDGDYFNVVGLPLYSFCKHLLKLVSL</sequence>
<dbReference type="KEGG" id="phu:Phum_PHUM507460"/>
<dbReference type="FunCoup" id="E0VY26">
    <property type="interactions" value="165"/>
</dbReference>
<protein>
    <submittedName>
        <fullName evidence="3 4">Maf protein, putative</fullName>
    </submittedName>
</protein>
<dbReference type="PANTHER" id="PTHR43213">
    <property type="entry name" value="BIFUNCTIONAL DTTP/UTP PYROPHOSPHATASE/METHYLTRANSFERASE PROTEIN-RELATED"/>
    <property type="match status" value="1"/>
</dbReference>
<evidence type="ECO:0000313" key="4">
    <source>
        <dbReference type="EnsemblMetazoa" id="PHUM507460-PA"/>
    </source>
</evidence>
<dbReference type="STRING" id="121224.E0VY26"/>
<dbReference type="NCBIfam" id="TIGR00172">
    <property type="entry name" value="maf"/>
    <property type="match status" value="1"/>
</dbReference>
<dbReference type="CDD" id="cd00555">
    <property type="entry name" value="Maf"/>
    <property type="match status" value="1"/>
</dbReference>
<name>E0VY26_PEDHC</name>
<dbReference type="GeneID" id="8233002"/>
<dbReference type="OrthoDB" id="10267058at2759"/>
<keyword evidence="5" id="KW-1185">Reference proteome</keyword>
<dbReference type="Gene3D" id="3.90.950.10">
    <property type="match status" value="1"/>
</dbReference>
<dbReference type="PANTHER" id="PTHR43213:SF5">
    <property type="entry name" value="BIFUNCTIONAL DTTP_UTP PYROPHOSPHATASE_METHYLTRANSFERASE PROTEIN-RELATED"/>
    <property type="match status" value="1"/>
</dbReference>
<dbReference type="HOGENOM" id="CLU_040416_0_0_1"/>
<dbReference type="RefSeq" id="XP_002431020.1">
    <property type="nucleotide sequence ID" value="XM_002430975.1"/>
</dbReference>
<dbReference type="SUPFAM" id="SSF52972">
    <property type="entry name" value="ITPase-like"/>
    <property type="match status" value="1"/>
</dbReference>
<evidence type="ECO:0000313" key="5">
    <source>
        <dbReference type="Proteomes" id="UP000009046"/>
    </source>
</evidence>
<dbReference type="EMBL" id="AAZO01006175">
    <property type="status" value="NOT_ANNOTATED_CDS"/>
    <property type="molecule type" value="Genomic_DNA"/>
</dbReference>
<comment type="cofactor">
    <cofactor evidence="1">
        <name>a divalent metal cation</name>
        <dbReference type="ChEBI" id="CHEBI:60240"/>
    </cofactor>
</comment>
<evidence type="ECO:0000256" key="2">
    <source>
        <dbReference type="ARBA" id="ARBA00022801"/>
    </source>
</evidence>
<dbReference type="eggNOG" id="KOG1509">
    <property type="taxonomic scope" value="Eukaryota"/>
</dbReference>
<reference evidence="3" key="1">
    <citation type="submission" date="2007-04" db="EMBL/GenBank/DDBJ databases">
        <title>Annotation of Pediculus humanus corporis strain USDA.</title>
        <authorList>
            <person name="Kirkness E."/>
            <person name="Hannick L."/>
            <person name="Hass B."/>
            <person name="Bruggner R."/>
            <person name="Lawson D."/>
            <person name="Bidwell S."/>
            <person name="Joardar V."/>
            <person name="Caler E."/>
            <person name="Walenz B."/>
            <person name="Inman J."/>
            <person name="Schobel S."/>
            <person name="Galinsky K."/>
            <person name="Amedeo P."/>
            <person name="Strausberg R."/>
        </authorList>
    </citation>
    <scope>NUCLEOTIDE SEQUENCE</scope>
    <source>
        <strain evidence="3">USDA</strain>
    </source>
</reference>
<dbReference type="EnsemblMetazoa" id="PHUM507460-RA">
    <property type="protein sequence ID" value="PHUM507460-PA"/>
    <property type="gene ID" value="PHUM507460"/>
</dbReference>
<dbReference type="InterPro" id="IPR003697">
    <property type="entry name" value="Maf-like"/>
</dbReference>
<accession>E0VY26</accession>
<reference evidence="4" key="3">
    <citation type="submission" date="2020-05" db="UniProtKB">
        <authorList>
            <consortium name="EnsemblMetazoa"/>
        </authorList>
    </citation>
    <scope>IDENTIFICATION</scope>
    <source>
        <strain evidence="4">USDA</strain>
    </source>
</reference>
<keyword evidence="2" id="KW-0378">Hydrolase</keyword>
<dbReference type="PIRSF" id="PIRSF006305">
    <property type="entry name" value="Maf"/>
    <property type="match status" value="1"/>
</dbReference>
<evidence type="ECO:0000256" key="1">
    <source>
        <dbReference type="ARBA" id="ARBA00001968"/>
    </source>
</evidence>
<dbReference type="AlphaFoldDB" id="E0VY26"/>
<dbReference type="Proteomes" id="UP000009046">
    <property type="component" value="Unassembled WGS sequence"/>
</dbReference>
<dbReference type="CTD" id="8233002"/>
<dbReference type="InterPro" id="IPR029001">
    <property type="entry name" value="ITPase-like_fam"/>
</dbReference>
<dbReference type="Pfam" id="PF02545">
    <property type="entry name" value="Maf"/>
    <property type="match status" value="1"/>
</dbReference>